<comment type="caution">
    <text evidence="1">The sequence shown here is derived from an EMBL/GenBank/DDBJ whole genome shotgun (WGS) entry which is preliminary data.</text>
</comment>
<dbReference type="OrthoDB" id="70914at2"/>
<proteinExistence type="predicted"/>
<evidence type="ECO:0000313" key="2">
    <source>
        <dbReference type="Proteomes" id="UP000236569"/>
    </source>
</evidence>
<keyword evidence="2" id="KW-1185">Reference proteome</keyword>
<name>A0A2I9CY72_9DEIO</name>
<protein>
    <submittedName>
        <fullName evidence="1">Uncharacterized protein</fullName>
    </submittedName>
</protein>
<dbReference type="Proteomes" id="UP000236569">
    <property type="component" value="Unassembled WGS sequence"/>
</dbReference>
<gene>
    <name evidence="1" type="ORF">DAERI_120072</name>
</gene>
<evidence type="ECO:0000313" key="1">
    <source>
        <dbReference type="EMBL" id="GBF07079.1"/>
    </source>
</evidence>
<dbReference type="RefSeq" id="WP_103130416.1">
    <property type="nucleotide sequence ID" value="NZ_BFAG01000012.1"/>
</dbReference>
<dbReference type="AlphaFoldDB" id="A0A2I9CY72"/>
<sequence>MTKRANGGETVVEVRGAWHGEVGDPGRVFEGGVVSSDLPGVPPGSPVTVFYRTAAARVAHPREHGSYVMQVGGRELGLMRFTCHDTGLTGHEGNDDRAEATWQAVTLPG</sequence>
<reference evidence="2" key="1">
    <citation type="submission" date="2018-01" db="EMBL/GenBank/DDBJ databases">
        <title>Draft Genome Sequence of the Radioresistant Bacterium Deinococcus aerius TR0125, Isolated from the Higher Atmosphere above Japan.</title>
        <authorList>
            <person name="Satoh K."/>
            <person name="Arai H."/>
            <person name="Sanzen T."/>
            <person name="Kawaguchi Y."/>
            <person name="Hayashi H."/>
            <person name="Yokobori S."/>
            <person name="Yamagishi A."/>
            <person name="Oono Y."/>
            <person name="Narumi I."/>
        </authorList>
    </citation>
    <scope>NUCLEOTIDE SEQUENCE [LARGE SCALE GENOMIC DNA]</scope>
    <source>
        <strain evidence="2">TR0125</strain>
    </source>
</reference>
<dbReference type="EMBL" id="BFAG01000012">
    <property type="protein sequence ID" value="GBF07079.1"/>
    <property type="molecule type" value="Genomic_DNA"/>
</dbReference>
<organism evidence="1 2">
    <name type="scientific">Deinococcus aerius</name>
    <dbReference type="NCBI Taxonomy" id="200253"/>
    <lineage>
        <taxon>Bacteria</taxon>
        <taxon>Thermotogati</taxon>
        <taxon>Deinococcota</taxon>
        <taxon>Deinococci</taxon>
        <taxon>Deinococcales</taxon>
        <taxon>Deinococcaceae</taxon>
        <taxon>Deinococcus</taxon>
    </lineage>
</organism>
<accession>A0A2I9CY72</accession>